<proteinExistence type="predicted"/>
<evidence type="ECO:0000313" key="2">
    <source>
        <dbReference type="EMBL" id="CAK8992768.1"/>
    </source>
</evidence>
<feature type="compositionally biased region" description="Basic and acidic residues" evidence="1">
    <location>
        <begin position="43"/>
        <end position="53"/>
    </location>
</feature>
<feature type="region of interest" description="Disordered" evidence="1">
    <location>
        <begin position="270"/>
        <end position="299"/>
    </location>
</feature>
<dbReference type="EMBL" id="CAXAMM010001625">
    <property type="protein sequence ID" value="CAK8992768.1"/>
    <property type="molecule type" value="Genomic_DNA"/>
</dbReference>
<keyword evidence="3" id="KW-1185">Reference proteome</keyword>
<accession>A0ABP0HSI7</accession>
<reference evidence="2 3" key="1">
    <citation type="submission" date="2024-02" db="EMBL/GenBank/DDBJ databases">
        <authorList>
            <person name="Chen Y."/>
            <person name="Shah S."/>
            <person name="Dougan E. K."/>
            <person name="Thang M."/>
            <person name="Chan C."/>
        </authorList>
    </citation>
    <scope>NUCLEOTIDE SEQUENCE [LARGE SCALE GENOMIC DNA]</scope>
</reference>
<evidence type="ECO:0008006" key="4">
    <source>
        <dbReference type="Google" id="ProtNLM"/>
    </source>
</evidence>
<organism evidence="2 3">
    <name type="scientific">Durusdinium trenchii</name>
    <dbReference type="NCBI Taxonomy" id="1381693"/>
    <lineage>
        <taxon>Eukaryota</taxon>
        <taxon>Sar</taxon>
        <taxon>Alveolata</taxon>
        <taxon>Dinophyceae</taxon>
        <taxon>Suessiales</taxon>
        <taxon>Symbiodiniaceae</taxon>
        <taxon>Durusdinium</taxon>
    </lineage>
</organism>
<comment type="caution">
    <text evidence="2">The sequence shown here is derived from an EMBL/GenBank/DDBJ whole genome shotgun (WGS) entry which is preliminary data.</text>
</comment>
<dbReference type="Proteomes" id="UP001642464">
    <property type="component" value="Unassembled WGS sequence"/>
</dbReference>
<evidence type="ECO:0000256" key="1">
    <source>
        <dbReference type="SAM" id="MobiDB-lite"/>
    </source>
</evidence>
<feature type="region of interest" description="Disordered" evidence="1">
    <location>
        <begin position="34"/>
        <end position="62"/>
    </location>
</feature>
<protein>
    <recommendedName>
        <fullName evidence="4">Uroporphyrinogen-III synthase</fullName>
    </recommendedName>
</protein>
<name>A0ABP0HSI7_9DINO</name>
<gene>
    <name evidence="2" type="ORF">SCF082_LOCUS3209</name>
</gene>
<evidence type="ECO:0000313" key="3">
    <source>
        <dbReference type="Proteomes" id="UP001642464"/>
    </source>
</evidence>
<sequence length="702" mass="75166">MAAVLAHEDVRRNSVRLQRGSPVLTPKYSGPGSALVGGTLIRSRTEPQPDTRRPGQSPNLAPAAGVHHYVQGSGCLSALESAMQLGPRDEELDKDEAAGTATAAPSAALVAAVQRAAKAAKPEALGFSPALAHHRTSPFLRPEEPPAGLVGRRRWASMSEEEMMTGIRRSSKEMHPVDLAAYPSPGMSPTMAPTWRVGRDAAPDAWPGARRRWASLSDDEAASPMLWPMRSPGLHVQRPGRRSQSSTPLLAPTGLAKVSEHAAVESEDFMLPPTPQATPSSSQGPNMSPTSQGKNVPMTPENYPMAWPNWDPNAMGGFPSQVPPAWPQMWIMPRENSGWPQVDVPGYPGMPGVNEMGGYPPVGNHFGWMPMGPEAQMWLPSEANEMPGELSGPWMQFEDSAQAVSAAGPAPAGTGGASWSLVWIGERASRAQASEKEELEQLGFTVKIYRTHDRCSRVLDKKSTLAATTVFLISEAEAAPMLEYLQKRGASGLRVLVEADGYSPEQAWELNKSLPTLEESCAIRVCGCWDEVAAALLDVCNEALYMGASKTVAKLQPAAAVPKAPEKTAGGTEVKSQKEQGENPWTLVWISDQAFKPTAVSLKTQLESLGCQVKGYKTNKNAARALDKKRGLVRTVVMVTAAEALPFLQYLSSRPELASTPVVVEATRGYGSIPKSPSVQVCESFDAAAKAVWTVAHEPGFG</sequence>